<keyword evidence="4" id="KW-0997">Cell inner membrane</keyword>
<proteinExistence type="inferred from homology"/>
<dbReference type="GO" id="GO:0046933">
    <property type="term" value="F:proton-transporting ATP synthase activity, rotational mechanism"/>
    <property type="evidence" value="ECO:0007669"/>
    <property type="project" value="UniProtKB-UniRule"/>
</dbReference>
<evidence type="ECO:0000256" key="16">
    <source>
        <dbReference type="HAMAP-Rule" id="MF_01398"/>
    </source>
</evidence>
<keyword evidence="6 16" id="KW-0812">Transmembrane</keyword>
<dbReference type="SUPFAM" id="SSF81573">
    <property type="entry name" value="F1F0 ATP synthase subunit B, membrane domain"/>
    <property type="match status" value="1"/>
</dbReference>
<name>A0Y956_9GAMM</name>
<dbReference type="GO" id="GO:0045259">
    <property type="term" value="C:proton-transporting ATP synthase complex"/>
    <property type="evidence" value="ECO:0007669"/>
    <property type="project" value="UniProtKB-KW"/>
</dbReference>
<sequence length="146" mass="16190">MIVFALFVMFCMKNIWPLIIAAMQERAEKIADGLEAADRADKDLELAQERATHRLREAKEEAAVIIDSANKRASQIVDEAKDQAREEGDRLKVAAQAEIEQEMNRAKEHLRGQVASLAIAGAEKILEATIDENAHKELVEKLAAGL</sequence>
<keyword evidence="5 16" id="KW-0138">CF(0)</keyword>
<dbReference type="InterPro" id="IPR005864">
    <property type="entry name" value="ATP_synth_F0_bsu_bac"/>
</dbReference>
<evidence type="ECO:0000313" key="19">
    <source>
        <dbReference type="Proteomes" id="UP000004931"/>
    </source>
</evidence>
<evidence type="ECO:0000256" key="8">
    <source>
        <dbReference type="ARBA" id="ARBA00022989"/>
    </source>
</evidence>
<dbReference type="PANTHER" id="PTHR33445:SF1">
    <property type="entry name" value="ATP SYNTHASE SUBUNIT B"/>
    <property type="match status" value="1"/>
</dbReference>
<evidence type="ECO:0000256" key="15">
    <source>
        <dbReference type="ARBA" id="ARBA00037847"/>
    </source>
</evidence>
<accession>A0Y956</accession>
<evidence type="ECO:0000256" key="14">
    <source>
        <dbReference type="ARBA" id="ARBA00026054"/>
    </source>
</evidence>
<comment type="subcellular location">
    <subcellularLocation>
        <location evidence="16">Cell membrane</location>
        <topology evidence="16">Single-pass membrane protein</topology>
    </subcellularLocation>
    <subcellularLocation>
        <location evidence="15">Endomembrane system</location>
        <topology evidence="15">Single-pass membrane protein</topology>
    </subcellularLocation>
</comment>
<evidence type="ECO:0000256" key="17">
    <source>
        <dbReference type="RuleBase" id="RU003848"/>
    </source>
</evidence>
<dbReference type="NCBIfam" id="TIGR01144">
    <property type="entry name" value="ATP_synt_b"/>
    <property type="match status" value="1"/>
</dbReference>
<evidence type="ECO:0000256" key="13">
    <source>
        <dbReference type="ARBA" id="ARBA00025614"/>
    </source>
</evidence>
<keyword evidence="19" id="KW-1185">Reference proteome</keyword>
<comment type="similarity">
    <text evidence="1 16 17">Belongs to the ATPase B chain family.</text>
</comment>
<keyword evidence="9 16" id="KW-0406">Ion transport</keyword>
<dbReference type="eggNOG" id="COG0711">
    <property type="taxonomic scope" value="Bacteria"/>
</dbReference>
<dbReference type="GO" id="GO:0012505">
    <property type="term" value="C:endomembrane system"/>
    <property type="evidence" value="ECO:0007669"/>
    <property type="project" value="UniProtKB-SubCell"/>
</dbReference>
<dbReference type="GO" id="GO:0046961">
    <property type="term" value="F:proton-transporting ATPase activity, rotational mechanism"/>
    <property type="evidence" value="ECO:0007669"/>
    <property type="project" value="TreeGrafter"/>
</dbReference>
<organism evidence="18 19">
    <name type="scientific">marine gamma proteobacterium HTCC2143</name>
    <dbReference type="NCBI Taxonomy" id="247633"/>
    <lineage>
        <taxon>Bacteria</taxon>
        <taxon>Pseudomonadati</taxon>
        <taxon>Pseudomonadota</taxon>
        <taxon>Gammaproteobacteria</taxon>
        <taxon>Cellvibrionales</taxon>
        <taxon>Spongiibacteraceae</taxon>
        <taxon>BD1-7 clade</taxon>
    </lineage>
</organism>
<reference evidence="18 19" key="1">
    <citation type="journal article" date="2010" name="J. Bacteriol.">
        <title>Genome sequence of the oligotrophic marine Gammaproteobacterium HTCC2143, isolated from the Oregon Coast.</title>
        <authorList>
            <person name="Oh H.M."/>
            <person name="Kang I."/>
            <person name="Ferriera S."/>
            <person name="Giovannoni S.J."/>
            <person name="Cho J.C."/>
        </authorList>
    </citation>
    <scope>NUCLEOTIDE SEQUENCE [LARGE SCALE GENOMIC DNA]</scope>
    <source>
        <strain evidence="18 19">HTCC2143</strain>
    </source>
</reference>
<dbReference type="FunFam" id="1.20.5.620:FF:000001">
    <property type="entry name" value="ATP synthase subunit b"/>
    <property type="match status" value="1"/>
</dbReference>
<keyword evidence="8 16" id="KW-1133">Transmembrane helix</keyword>
<gene>
    <name evidence="16" type="primary">atpF</name>
    <name evidence="18" type="ORF">GP2143_15431</name>
</gene>
<evidence type="ECO:0000256" key="5">
    <source>
        <dbReference type="ARBA" id="ARBA00022547"/>
    </source>
</evidence>
<dbReference type="PANTHER" id="PTHR33445">
    <property type="entry name" value="ATP SYNTHASE SUBUNIT B', CHLOROPLASTIC"/>
    <property type="match status" value="1"/>
</dbReference>
<dbReference type="CDD" id="cd06503">
    <property type="entry name" value="ATP-synt_Fo_b"/>
    <property type="match status" value="1"/>
</dbReference>
<evidence type="ECO:0000256" key="1">
    <source>
        <dbReference type="ARBA" id="ARBA00005513"/>
    </source>
</evidence>
<dbReference type="NCBIfam" id="NF004411">
    <property type="entry name" value="PRK05759.1-2"/>
    <property type="match status" value="1"/>
</dbReference>
<comment type="subunit">
    <text evidence="14">F-type ATPases have 2 components, F(1) - the catalytic core - and F(0) - the membrane proton channel. F(1) has five subunits: alpha(3), beta(3), gamma(1), delta(1), epsilon(1). F(0) has four main subunits: a(1), b(2) and c(10-14). The alpha and beta chains form an alternating ring which encloses part of the gamma chain. F(1) is attached to F(0) by a central stalk formed by the gamma and epsilon chains, while a peripheral stalk is formed by the delta and b chains.</text>
</comment>
<dbReference type="AlphaFoldDB" id="A0Y956"/>
<protein>
    <recommendedName>
        <fullName evidence="16">ATP synthase subunit b</fullName>
    </recommendedName>
    <alternativeName>
        <fullName evidence="16">ATP synthase F(0) sector subunit b</fullName>
    </alternativeName>
    <alternativeName>
        <fullName evidence="16">ATPase subunit I</fullName>
    </alternativeName>
    <alternativeName>
        <fullName evidence="16">F-type ATPase subunit b</fullName>
        <shortName evidence="16">F-ATPase subunit b</shortName>
    </alternativeName>
</protein>
<dbReference type="EMBL" id="AAVT01000001">
    <property type="protein sequence ID" value="EAW32660.1"/>
    <property type="molecule type" value="Genomic_DNA"/>
</dbReference>
<keyword evidence="11 16" id="KW-0066">ATP synthesis</keyword>
<keyword evidence="10 16" id="KW-0472">Membrane</keyword>
<dbReference type="InterPro" id="IPR050059">
    <property type="entry name" value="ATP_synthase_B_chain"/>
</dbReference>
<dbReference type="Gene3D" id="1.20.5.620">
    <property type="entry name" value="F1F0 ATP synthase subunit B, membrane domain"/>
    <property type="match status" value="1"/>
</dbReference>
<evidence type="ECO:0000256" key="6">
    <source>
        <dbReference type="ARBA" id="ARBA00022692"/>
    </source>
</evidence>
<evidence type="ECO:0000256" key="9">
    <source>
        <dbReference type="ARBA" id="ARBA00023065"/>
    </source>
</evidence>
<comment type="function">
    <text evidence="13">Component of the F(0) channel, it forms part of the peripheral stalk, linking F(1) to F(0). The b'-subunit is a diverged and duplicated form of b found in plants and photosynthetic bacteria.</text>
</comment>
<dbReference type="HAMAP" id="MF_01398">
    <property type="entry name" value="ATP_synth_b_bprime"/>
    <property type="match status" value="1"/>
</dbReference>
<evidence type="ECO:0000256" key="3">
    <source>
        <dbReference type="ARBA" id="ARBA00022475"/>
    </source>
</evidence>
<comment type="subunit">
    <text evidence="16">F-type ATPases have 2 components, F(1) - the catalytic core - and F(0) - the membrane proton channel. F(1) has five subunits: alpha(3), beta(3), gamma(1), delta(1), epsilon(1). F(0) has three main subunits: a(1), b(2) and c(10-14). The alpha and beta chains form an alternating ring which encloses part of the gamma chain. F(1) is attached to F(0) by a central stalk formed by the gamma and epsilon chains, while a peripheral stalk is formed by the delta and b chains.</text>
</comment>
<keyword evidence="3 16" id="KW-1003">Cell membrane</keyword>
<evidence type="ECO:0000256" key="4">
    <source>
        <dbReference type="ARBA" id="ARBA00022519"/>
    </source>
</evidence>
<evidence type="ECO:0000313" key="18">
    <source>
        <dbReference type="EMBL" id="EAW32660.1"/>
    </source>
</evidence>
<keyword evidence="2 16" id="KW-0813">Transport</keyword>
<evidence type="ECO:0000256" key="2">
    <source>
        <dbReference type="ARBA" id="ARBA00022448"/>
    </source>
</evidence>
<evidence type="ECO:0000256" key="7">
    <source>
        <dbReference type="ARBA" id="ARBA00022781"/>
    </source>
</evidence>
<dbReference type="InterPro" id="IPR028987">
    <property type="entry name" value="ATP_synth_B-like_membr_sf"/>
</dbReference>
<keyword evidence="7 16" id="KW-0375">Hydrogen ion transport</keyword>
<dbReference type="Pfam" id="PF00430">
    <property type="entry name" value="ATP-synt_B"/>
    <property type="match status" value="1"/>
</dbReference>
<comment type="function">
    <text evidence="12 16">F(1)F(0) ATP synthase produces ATP from ADP in the presence of a proton or sodium gradient. F-type ATPases consist of two structural domains, F(1) containing the extramembraneous catalytic core and F(0) containing the membrane proton channel, linked together by a central stalk and a peripheral stalk. During catalysis, ATP synthesis in the catalytic domain of F(1) is coupled via a rotary mechanism of the central stalk subunits to proton translocation.</text>
</comment>
<dbReference type="Proteomes" id="UP000004931">
    <property type="component" value="Unassembled WGS sequence"/>
</dbReference>
<dbReference type="GO" id="GO:0005886">
    <property type="term" value="C:plasma membrane"/>
    <property type="evidence" value="ECO:0007669"/>
    <property type="project" value="UniProtKB-SubCell"/>
</dbReference>
<dbReference type="InterPro" id="IPR002146">
    <property type="entry name" value="ATP_synth_b/b'su_bac/chlpt"/>
</dbReference>
<evidence type="ECO:0000256" key="11">
    <source>
        <dbReference type="ARBA" id="ARBA00023310"/>
    </source>
</evidence>
<dbReference type="STRING" id="247633.GP2143_15431"/>
<comment type="caution">
    <text evidence="18">The sequence shown here is derived from an EMBL/GenBank/DDBJ whole genome shotgun (WGS) entry which is preliminary data.</text>
</comment>
<evidence type="ECO:0000256" key="12">
    <source>
        <dbReference type="ARBA" id="ARBA00025198"/>
    </source>
</evidence>
<evidence type="ECO:0000256" key="10">
    <source>
        <dbReference type="ARBA" id="ARBA00023136"/>
    </source>
</evidence>